<dbReference type="KEGG" id="mgod:E7746_10280"/>
<evidence type="ECO:0000256" key="10">
    <source>
        <dbReference type="SAM" id="Phobius"/>
    </source>
</evidence>
<dbReference type="SMART" id="SM00304">
    <property type="entry name" value="HAMP"/>
    <property type="match status" value="1"/>
</dbReference>
<evidence type="ECO:0000256" key="8">
    <source>
        <dbReference type="ARBA" id="ARBA00022840"/>
    </source>
</evidence>
<keyword evidence="5" id="KW-0808">Transferase</keyword>
<dbReference type="SUPFAM" id="SSF55874">
    <property type="entry name" value="ATPase domain of HSP90 chaperone/DNA topoisomerase II/histidine kinase"/>
    <property type="match status" value="1"/>
</dbReference>
<comment type="catalytic activity">
    <reaction evidence="1">
        <text>ATP + protein L-histidine = ADP + protein N-phospho-L-histidine.</text>
        <dbReference type="EC" id="2.7.13.3"/>
    </reaction>
</comment>
<dbReference type="EC" id="2.7.13.3" evidence="3"/>
<evidence type="ECO:0000256" key="5">
    <source>
        <dbReference type="ARBA" id="ARBA00022679"/>
    </source>
</evidence>
<dbReference type="Pfam" id="PF13188">
    <property type="entry name" value="PAS_8"/>
    <property type="match status" value="1"/>
</dbReference>
<dbReference type="AlphaFoldDB" id="A0A4P7VPW5"/>
<dbReference type="GO" id="GO:0004673">
    <property type="term" value="F:protein histidine kinase activity"/>
    <property type="evidence" value="ECO:0007669"/>
    <property type="project" value="UniProtKB-EC"/>
</dbReference>
<dbReference type="RefSeq" id="WP_136410719.1">
    <property type="nucleotide sequence ID" value="NZ_CP039393.1"/>
</dbReference>
<dbReference type="GO" id="GO:0016020">
    <property type="term" value="C:membrane"/>
    <property type="evidence" value="ECO:0007669"/>
    <property type="project" value="UniProtKB-SubCell"/>
</dbReference>
<dbReference type="OrthoDB" id="1931120at2"/>
<evidence type="ECO:0000313" key="14">
    <source>
        <dbReference type="Proteomes" id="UP000297031"/>
    </source>
</evidence>
<evidence type="ECO:0000256" key="3">
    <source>
        <dbReference type="ARBA" id="ARBA00012438"/>
    </source>
</evidence>
<dbReference type="PANTHER" id="PTHR43065">
    <property type="entry name" value="SENSOR HISTIDINE KINASE"/>
    <property type="match status" value="1"/>
</dbReference>
<dbReference type="PROSITE" id="PS50885">
    <property type="entry name" value="HAMP"/>
    <property type="match status" value="1"/>
</dbReference>
<dbReference type="InterPro" id="IPR005467">
    <property type="entry name" value="His_kinase_dom"/>
</dbReference>
<dbReference type="InterPro" id="IPR004358">
    <property type="entry name" value="Sig_transdc_His_kin-like_C"/>
</dbReference>
<evidence type="ECO:0000256" key="9">
    <source>
        <dbReference type="ARBA" id="ARBA00023012"/>
    </source>
</evidence>
<comment type="subcellular location">
    <subcellularLocation>
        <location evidence="2">Membrane</location>
    </subcellularLocation>
</comment>
<evidence type="ECO:0000259" key="11">
    <source>
        <dbReference type="PROSITE" id="PS50109"/>
    </source>
</evidence>
<keyword evidence="4" id="KW-0597">Phosphoprotein</keyword>
<dbReference type="GO" id="GO:0000160">
    <property type="term" value="P:phosphorelay signal transduction system"/>
    <property type="evidence" value="ECO:0007669"/>
    <property type="project" value="UniProtKB-KW"/>
</dbReference>
<evidence type="ECO:0000313" key="13">
    <source>
        <dbReference type="EMBL" id="QCD36238.1"/>
    </source>
</evidence>
<keyword evidence="9" id="KW-0902">Two-component regulatory system</keyword>
<accession>A0A4P7VPW5</accession>
<proteinExistence type="predicted"/>
<feature type="domain" description="HAMP" evidence="12">
    <location>
        <begin position="53"/>
        <end position="105"/>
    </location>
</feature>
<organism evidence="13 14">
    <name type="scientific">Muribaculum gordoncarteri</name>
    <dbReference type="NCBI Taxonomy" id="2530390"/>
    <lineage>
        <taxon>Bacteria</taxon>
        <taxon>Pseudomonadati</taxon>
        <taxon>Bacteroidota</taxon>
        <taxon>Bacteroidia</taxon>
        <taxon>Bacteroidales</taxon>
        <taxon>Muribaculaceae</taxon>
        <taxon>Muribaculum</taxon>
    </lineage>
</organism>
<dbReference type="PANTHER" id="PTHR43065:SF10">
    <property type="entry name" value="PEROXIDE STRESS-ACTIVATED HISTIDINE KINASE MAK3"/>
    <property type="match status" value="1"/>
</dbReference>
<feature type="domain" description="Histidine kinase" evidence="11">
    <location>
        <begin position="228"/>
        <end position="435"/>
    </location>
</feature>
<evidence type="ECO:0000256" key="2">
    <source>
        <dbReference type="ARBA" id="ARBA00004370"/>
    </source>
</evidence>
<dbReference type="SUPFAM" id="SSF55785">
    <property type="entry name" value="PYP-like sensor domain (PAS domain)"/>
    <property type="match status" value="1"/>
</dbReference>
<keyword evidence="10" id="KW-0812">Transmembrane</keyword>
<reference evidence="13 14" key="1">
    <citation type="submission" date="2019-02" db="EMBL/GenBank/DDBJ databases">
        <title>Isolation and identification of novel species under the genus Muribaculum.</title>
        <authorList>
            <person name="Miyake S."/>
            <person name="Ding Y."/>
            <person name="Low A."/>
            <person name="Soh M."/>
            <person name="Seedorf H."/>
        </authorList>
    </citation>
    <scope>NUCLEOTIDE SEQUENCE [LARGE SCALE GENOMIC DNA]</scope>
    <source>
        <strain evidence="13 14">TLL-A4</strain>
    </source>
</reference>
<dbReference type="PRINTS" id="PR00344">
    <property type="entry name" value="BCTRLSENSOR"/>
</dbReference>
<dbReference type="InterPro" id="IPR000014">
    <property type="entry name" value="PAS"/>
</dbReference>
<dbReference type="InterPro" id="IPR003660">
    <property type="entry name" value="HAMP_dom"/>
</dbReference>
<keyword evidence="10" id="KW-1133">Transmembrane helix</keyword>
<feature type="transmembrane region" description="Helical" evidence="10">
    <location>
        <begin position="32"/>
        <end position="52"/>
    </location>
</feature>
<dbReference type="Pfam" id="PF02518">
    <property type="entry name" value="HATPase_c"/>
    <property type="match status" value="1"/>
</dbReference>
<evidence type="ECO:0000256" key="1">
    <source>
        <dbReference type="ARBA" id="ARBA00000085"/>
    </source>
</evidence>
<keyword evidence="10" id="KW-0472">Membrane</keyword>
<sequence>MKLRWMFALVALMVIAAGVILAMTLNEVSSQWVVYIVEGIMLFCLVVLLLFYRTTMRLIRSVSNGMDLLREQDFSSRLAHVNQREADRIVDVFNRMMDSLKNERLKLREQNHFLDLLIGASPMGILIFDQSEVITMGNKAAASFFGYDDSSDLIGRKLIGIPSPLAAVIKGMQPETIETVRLSNSKIYRCSRLSFMDSGYAHPFVLIEHLTSEMVKAEKKAYEKVIRMIAHEVNNSVAGVNSTLDTVASMLEEESDDALHATADVLRVCQERCLTMSRFITSYADVVKIPEANLMLTDLNERVYACKEFMESMCNERDIRLHVQLCDECVQVKIDNVLFEQALVNILKNAIESIGSDGDVYITTTAKPATLTIADNGAGISPDIENKLFSPFFSSKPDGQGLGLIFISDVLTKHNCLFSLRTFDDGLTRFSIRFK</sequence>
<gene>
    <name evidence="13" type="ORF">E7746_10280</name>
</gene>
<evidence type="ECO:0000256" key="6">
    <source>
        <dbReference type="ARBA" id="ARBA00022741"/>
    </source>
</evidence>
<dbReference type="Gene3D" id="3.30.450.20">
    <property type="entry name" value="PAS domain"/>
    <property type="match status" value="1"/>
</dbReference>
<dbReference type="InterPro" id="IPR003594">
    <property type="entry name" value="HATPase_dom"/>
</dbReference>
<dbReference type="SMART" id="SM00387">
    <property type="entry name" value="HATPase_c"/>
    <property type="match status" value="1"/>
</dbReference>
<evidence type="ECO:0000256" key="7">
    <source>
        <dbReference type="ARBA" id="ARBA00022777"/>
    </source>
</evidence>
<dbReference type="InterPro" id="IPR036890">
    <property type="entry name" value="HATPase_C_sf"/>
</dbReference>
<keyword evidence="8" id="KW-0067">ATP-binding</keyword>
<name>A0A4P7VPW5_9BACT</name>
<evidence type="ECO:0000259" key="12">
    <source>
        <dbReference type="PROSITE" id="PS50885"/>
    </source>
</evidence>
<evidence type="ECO:0000256" key="4">
    <source>
        <dbReference type="ARBA" id="ARBA00022553"/>
    </source>
</evidence>
<dbReference type="PROSITE" id="PS50109">
    <property type="entry name" value="HIS_KIN"/>
    <property type="match status" value="1"/>
</dbReference>
<dbReference type="Gene3D" id="3.30.565.10">
    <property type="entry name" value="Histidine kinase-like ATPase, C-terminal domain"/>
    <property type="match status" value="1"/>
</dbReference>
<dbReference type="GO" id="GO:0005524">
    <property type="term" value="F:ATP binding"/>
    <property type="evidence" value="ECO:0007669"/>
    <property type="project" value="UniProtKB-KW"/>
</dbReference>
<dbReference type="InterPro" id="IPR035965">
    <property type="entry name" value="PAS-like_dom_sf"/>
</dbReference>
<dbReference type="Gene3D" id="1.10.287.130">
    <property type="match status" value="1"/>
</dbReference>
<keyword evidence="6" id="KW-0547">Nucleotide-binding</keyword>
<keyword evidence="14" id="KW-1185">Reference proteome</keyword>
<keyword evidence="7" id="KW-0418">Kinase</keyword>
<protein>
    <recommendedName>
        <fullName evidence="3">histidine kinase</fullName>
        <ecNumber evidence="3">2.7.13.3</ecNumber>
    </recommendedName>
</protein>
<dbReference type="EMBL" id="CP039393">
    <property type="protein sequence ID" value="QCD36238.1"/>
    <property type="molecule type" value="Genomic_DNA"/>
</dbReference>
<dbReference type="Proteomes" id="UP000297031">
    <property type="component" value="Chromosome"/>
</dbReference>